<dbReference type="Pfam" id="PF00440">
    <property type="entry name" value="TetR_N"/>
    <property type="match status" value="1"/>
</dbReference>
<sequence>MSTTPQRAARTPRMPREERRQQLLRAAQQVFVAHGYHGAAMDEIAEVAEVSKPVLYQHFPGKRELYLALLDSHLEALTELLAQAIAGTQDNRQRVDDTIRAYYRFVSQDSQGHRMIFESDLMNDPDVSARLETFNARFASAIADVIVAETSVPHAQATLLGRALAGMAQVSARYWLELGDDVPLEEASELVARLAWRGIGRFPKEN</sequence>
<accession>A0ABP7BVX9</accession>
<keyword evidence="5" id="KW-1185">Reference proteome</keyword>
<dbReference type="PANTHER" id="PTHR30055">
    <property type="entry name" value="HTH-TYPE TRANSCRIPTIONAL REGULATOR RUTR"/>
    <property type="match status" value="1"/>
</dbReference>
<organism evidence="4 5">
    <name type="scientific">Arthrobacter ginkgonis</name>
    <dbReference type="NCBI Taxonomy" id="1630594"/>
    <lineage>
        <taxon>Bacteria</taxon>
        <taxon>Bacillati</taxon>
        <taxon>Actinomycetota</taxon>
        <taxon>Actinomycetes</taxon>
        <taxon>Micrococcales</taxon>
        <taxon>Micrococcaceae</taxon>
        <taxon>Arthrobacter</taxon>
    </lineage>
</organism>
<dbReference type="InterPro" id="IPR001647">
    <property type="entry name" value="HTH_TetR"/>
</dbReference>
<evidence type="ECO:0000313" key="4">
    <source>
        <dbReference type="EMBL" id="GAA3671192.1"/>
    </source>
</evidence>
<protein>
    <submittedName>
        <fullName evidence="4">TetR/AcrR family transcriptional regulator</fullName>
    </submittedName>
</protein>
<keyword evidence="1 2" id="KW-0238">DNA-binding</keyword>
<feature type="domain" description="HTH tetR-type" evidence="3">
    <location>
        <begin position="17"/>
        <end position="77"/>
    </location>
</feature>
<evidence type="ECO:0000313" key="5">
    <source>
        <dbReference type="Proteomes" id="UP001500752"/>
    </source>
</evidence>
<dbReference type="Proteomes" id="UP001500752">
    <property type="component" value="Unassembled WGS sequence"/>
</dbReference>
<comment type="caution">
    <text evidence="4">The sequence shown here is derived from an EMBL/GenBank/DDBJ whole genome shotgun (WGS) entry which is preliminary data.</text>
</comment>
<dbReference type="PRINTS" id="PR00455">
    <property type="entry name" value="HTHTETR"/>
</dbReference>
<dbReference type="PANTHER" id="PTHR30055:SF160">
    <property type="entry name" value="TRANSCRIPTIONAL REGULATORY PROTEIN (PROBABLY ASNC-FAMILY)-RELATED"/>
    <property type="match status" value="1"/>
</dbReference>
<dbReference type="InterPro" id="IPR036271">
    <property type="entry name" value="Tet_transcr_reg_TetR-rel_C_sf"/>
</dbReference>
<dbReference type="SUPFAM" id="SSF48498">
    <property type="entry name" value="Tetracyclin repressor-like, C-terminal domain"/>
    <property type="match status" value="1"/>
</dbReference>
<dbReference type="PROSITE" id="PS50977">
    <property type="entry name" value="HTH_TETR_2"/>
    <property type="match status" value="1"/>
</dbReference>
<evidence type="ECO:0000256" key="1">
    <source>
        <dbReference type="ARBA" id="ARBA00023125"/>
    </source>
</evidence>
<name>A0ABP7BVX9_9MICC</name>
<proteinExistence type="predicted"/>
<evidence type="ECO:0000259" key="3">
    <source>
        <dbReference type="PROSITE" id="PS50977"/>
    </source>
</evidence>
<dbReference type="EMBL" id="BAABEO010000008">
    <property type="protein sequence ID" value="GAA3671192.1"/>
    <property type="molecule type" value="Genomic_DNA"/>
</dbReference>
<reference evidence="5" key="1">
    <citation type="journal article" date="2019" name="Int. J. Syst. Evol. Microbiol.">
        <title>The Global Catalogue of Microorganisms (GCM) 10K type strain sequencing project: providing services to taxonomists for standard genome sequencing and annotation.</title>
        <authorList>
            <consortium name="The Broad Institute Genomics Platform"/>
            <consortium name="The Broad Institute Genome Sequencing Center for Infectious Disease"/>
            <person name="Wu L."/>
            <person name="Ma J."/>
        </authorList>
    </citation>
    <scope>NUCLEOTIDE SEQUENCE [LARGE SCALE GENOMIC DNA]</scope>
    <source>
        <strain evidence="5">JCM 30742</strain>
    </source>
</reference>
<dbReference type="SUPFAM" id="SSF46689">
    <property type="entry name" value="Homeodomain-like"/>
    <property type="match status" value="1"/>
</dbReference>
<feature type="DNA-binding region" description="H-T-H motif" evidence="2">
    <location>
        <begin position="40"/>
        <end position="59"/>
    </location>
</feature>
<dbReference type="InterPro" id="IPR050109">
    <property type="entry name" value="HTH-type_TetR-like_transc_reg"/>
</dbReference>
<gene>
    <name evidence="4" type="ORF">GCM10023081_06940</name>
</gene>
<evidence type="ECO:0000256" key="2">
    <source>
        <dbReference type="PROSITE-ProRule" id="PRU00335"/>
    </source>
</evidence>
<dbReference type="InterPro" id="IPR009057">
    <property type="entry name" value="Homeodomain-like_sf"/>
</dbReference>
<dbReference type="Gene3D" id="1.10.357.10">
    <property type="entry name" value="Tetracycline Repressor, domain 2"/>
    <property type="match status" value="1"/>
</dbReference>